<gene>
    <name evidence="1" type="ORF">NYO98_13355</name>
</gene>
<sequence>MPRLPTWCRDAILLDVSAPLPVDRPFTAQEADAAGVPASLRRKLVALGLLRPVVRGVFVASQVPDSLRLRVAAVALVAPPHVVVVDRTAAWIRGVDALPRSAIHEMPALDLYSSSASRMRRTGVSSGIRHLSATDVEDIDGLAVTTALRTACDLGRLLWRYDALAAIDGFLRLGVSQDQLVHEIERFRGHRGVVQLRRLAALGDPGAESPPESALRLHWYEADIPARPMTQIWVHADDGTPRFRIDVGDPEVRFGAEYFGEEFHGEDDEAPDEDRLQWLRDRRAWAMEVFTKTDVYGSDLAAGDRLCRGYLTARATMGLRGRTYVDLGRP</sequence>
<name>A0ABT4CGI3_9ACTN</name>
<dbReference type="RefSeq" id="WP_268112234.1">
    <property type="nucleotide sequence ID" value="NZ_JAPPUX010000004.1"/>
</dbReference>
<dbReference type="Proteomes" id="UP001074726">
    <property type="component" value="Unassembled WGS sequence"/>
</dbReference>
<protein>
    <recommendedName>
        <fullName evidence="3">Transcriptional regulator, AbiEi antitoxin, Type IV TA system</fullName>
    </recommendedName>
</protein>
<accession>A0ABT4CGI3</accession>
<evidence type="ECO:0000313" key="1">
    <source>
        <dbReference type="EMBL" id="MCY4727269.1"/>
    </source>
</evidence>
<organism evidence="1 2">
    <name type="scientific">Nocardioides pini</name>
    <dbReference type="NCBI Taxonomy" id="2975053"/>
    <lineage>
        <taxon>Bacteria</taxon>
        <taxon>Bacillati</taxon>
        <taxon>Actinomycetota</taxon>
        <taxon>Actinomycetes</taxon>
        <taxon>Propionibacteriales</taxon>
        <taxon>Nocardioidaceae</taxon>
        <taxon>Nocardioides</taxon>
    </lineage>
</organism>
<keyword evidence="2" id="KW-1185">Reference proteome</keyword>
<dbReference type="EMBL" id="JAPPUX010000004">
    <property type="protein sequence ID" value="MCY4727269.1"/>
    <property type="molecule type" value="Genomic_DNA"/>
</dbReference>
<reference evidence="1" key="1">
    <citation type="submission" date="2022-08" db="EMBL/GenBank/DDBJ databases">
        <title>Genome sequencing of Nocardioides sp. STR2.</title>
        <authorList>
            <person name="So Y."/>
        </authorList>
    </citation>
    <scope>NUCLEOTIDE SEQUENCE</scope>
    <source>
        <strain evidence="1">STR2</strain>
    </source>
</reference>
<comment type="caution">
    <text evidence="1">The sequence shown here is derived from an EMBL/GenBank/DDBJ whole genome shotgun (WGS) entry which is preliminary data.</text>
</comment>
<evidence type="ECO:0008006" key="3">
    <source>
        <dbReference type="Google" id="ProtNLM"/>
    </source>
</evidence>
<proteinExistence type="predicted"/>
<evidence type="ECO:0000313" key="2">
    <source>
        <dbReference type="Proteomes" id="UP001074726"/>
    </source>
</evidence>